<dbReference type="AlphaFoldDB" id="A0A9Q1CPF2"/>
<proteinExistence type="predicted"/>
<dbReference type="EMBL" id="JAIZAY010000001">
    <property type="protein sequence ID" value="KAJ8048963.1"/>
    <property type="molecule type" value="Genomic_DNA"/>
</dbReference>
<dbReference type="OrthoDB" id="8046937at2759"/>
<accession>A0A9Q1CPF2</accession>
<keyword evidence="1" id="KW-0175">Coiled coil</keyword>
<gene>
    <name evidence="2" type="ORF">HOLleu_01488</name>
</gene>
<name>A0A9Q1CPF2_HOLLE</name>
<dbReference type="PANTHER" id="PTHR47331">
    <property type="entry name" value="PHD-TYPE DOMAIN-CONTAINING PROTEIN"/>
    <property type="match status" value="1"/>
</dbReference>
<protein>
    <submittedName>
        <fullName evidence="2">Uncharacterized protein</fullName>
    </submittedName>
</protein>
<keyword evidence="3" id="KW-1185">Reference proteome</keyword>
<evidence type="ECO:0000313" key="3">
    <source>
        <dbReference type="Proteomes" id="UP001152320"/>
    </source>
</evidence>
<organism evidence="2 3">
    <name type="scientific">Holothuria leucospilota</name>
    <name type="common">Black long sea cucumber</name>
    <name type="synonym">Mertensiothuria leucospilota</name>
    <dbReference type="NCBI Taxonomy" id="206669"/>
    <lineage>
        <taxon>Eukaryota</taxon>
        <taxon>Metazoa</taxon>
        <taxon>Echinodermata</taxon>
        <taxon>Eleutherozoa</taxon>
        <taxon>Echinozoa</taxon>
        <taxon>Holothuroidea</taxon>
        <taxon>Aspidochirotacea</taxon>
        <taxon>Aspidochirotida</taxon>
        <taxon>Holothuriidae</taxon>
        <taxon>Holothuria</taxon>
    </lineage>
</organism>
<reference evidence="2" key="1">
    <citation type="submission" date="2021-10" db="EMBL/GenBank/DDBJ databases">
        <title>Tropical sea cucumber genome reveals ecological adaptation and Cuvierian tubules defense mechanism.</title>
        <authorList>
            <person name="Chen T."/>
        </authorList>
    </citation>
    <scope>NUCLEOTIDE SEQUENCE</scope>
    <source>
        <strain evidence="2">Nanhai2018</strain>
        <tissue evidence="2">Muscle</tissue>
    </source>
</reference>
<dbReference type="Proteomes" id="UP001152320">
    <property type="component" value="Chromosome 1"/>
</dbReference>
<comment type="caution">
    <text evidence="2">The sequence shown here is derived from an EMBL/GenBank/DDBJ whole genome shotgun (WGS) entry which is preliminary data.</text>
</comment>
<sequence length="287" mass="31764">MHLKSTRVRATKRASLTRLGKEIKALITENPHPNDECKAIVQSKGEAYNQAVLDLEEAHKAYLVALKDEDDIHEAEAYMAAIHLTVNDIRQVSSMWQNSQDEMMVKPSDSISQAGSGSSVTSERAKANAKRAVSAAKAALLKQQQELQSAELKLKQQRDELDLKMAIAMAEAEEKAYIEAEGNGVDLSMGKAKVDVEKPSSVSNGVKLCPEAPAFQPREEIAIPKHEAIPQPLEFSQNHLIEAVHLPRVELSYFDGNPMKYWSFIRSFENSVGRSNLSDGAKLTRLQ</sequence>
<feature type="coiled-coil region" evidence="1">
    <location>
        <begin position="126"/>
        <end position="167"/>
    </location>
</feature>
<evidence type="ECO:0000313" key="2">
    <source>
        <dbReference type="EMBL" id="KAJ8048963.1"/>
    </source>
</evidence>
<evidence type="ECO:0000256" key="1">
    <source>
        <dbReference type="SAM" id="Coils"/>
    </source>
</evidence>